<evidence type="ECO:0000313" key="8">
    <source>
        <dbReference type="EMBL" id="OEJ99454.1"/>
    </source>
</evidence>
<dbReference type="SUPFAM" id="SSF56954">
    <property type="entry name" value="Outer membrane efflux proteins (OEP)"/>
    <property type="match status" value="1"/>
</dbReference>
<proteinExistence type="inferred from homology"/>
<dbReference type="Pfam" id="PF02321">
    <property type="entry name" value="OEP"/>
    <property type="match status" value="2"/>
</dbReference>
<keyword evidence="6" id="KW-0472">Membrane</keyword>
<dbReference type="InterPro" id="IPR051906">
    <property type="entry name" value="TolC-like"/>
</dbReference>
<dbReference type="InterPro" id="IPR003423">
    <property type="entry name" value="OMP_efflux"/>
</dbReference>
<evidence type="ECO:0000256" key="3">
    <source>
        <dbReference type="ARBA" id="ARBA00022448"/>
    </source>
</evidence>
<evidence type="ECO:0000256" key="6">
    <source>
        <dbReference type="ARBA" id="ARBA00023136"/>
    </source>
</evidence>
<name>A0A1E5SK01_9BACT</name>
<comment type="similarity">
    <text evidence="2">Belongs to the outer membrane factor (OMF) (TC 1.B.17) family.</text>
</comment>
<keyword evidence="4" id="KW-1134">Transmembrane beta strand</keyword>
<dbReference type="GO" id="GO:0015288">
    <property type="term" value="F:porin activity"/>
    <property type="evidence" value="ECO:0007669"/>
    <property type="project" value="TreeGrafter"/>
</dbReference>
<reference evidence="8 9" key="1">
    <citation type="submission" date="2016-08" db="EMBL/GenBank/DDBJ databases">
        <title>Draft genome of Fabibacter sp. strain SK-8.</title>
        <authorList>
            <person name="Wong S.-K."/>
            <person name="Hamasaki K."/>
            <person name="Yoshizawa S."/>
        </authorList>
    </citation>
    <scope>NUCLEOTIDE SEQUENCE [LARGE SCALE GENOMIC DNA]</scope>
    <source>
        <strain evidence="8 9">SK-8</strain>
    </source>
</reference>
<comment type="subcellular location">
    <subcellularLocation>
        <location evidence="1">Cell outer membrane</location>
    </subcellularLocation>
</comment>
<dbReference type="OrthoDB" id="940457at2"/>
<evidence type="ECO:0000256" key="4">
    <source>
        <dbReference type="ARBA" id="ARBA00022452"/>
    </source>
</evidence>
<accession>A0A1E5SK01</accession>
<dbReference type="Proteomes" id="UP000095552">
    <property type="component" value="Unassembled WGS sequence"/>
</dbReference>
<keyword evidence="5" id="KW-0812">Transmembrane</keyword>
<dbReference type="EMBL" id="MDGQ01000005">
    <property type="protein sequence ID" value="OEJ99454.1"/>
    <property type="molecule type" value="Genomic_DNA"/>
</dbReference>
<dbReference type="PANTHER" id="PTHR30026">
    <property type="entry name" value="OUTER MEMBRANE PROTEIN TOLC"/>
    <property type="match status" value="1"/>
</dbReference>
<dbReference type="STRING" id="1563681.BFP71_07660"/>
<dbReference type="Gene3D" id="1.20.1600.10">
    <property type="entry name" value="Outer membrane efflux proteins (OEP)"/>
    <property type="match status" value="1"/>
</dbReference>
<dbReference type="GO" id="GO:1990281">
    <property type="term" value="C:efflux pump complex"/>
    <property type="evidence" value="ECO:0007669"/>
    <property type="project" value="TreeGrafter"/>
</dbReference>
<evidence type="ECO:0000256" key="5">
    <source>
        <dbReference type="ARBA" id="ARBA00022692"/>
    </source>
</evidence>
<keyword evidence="3" id="KW-0813">Transport</keyword>
<keyword evidence="7" id="KW-0998">Cell outer membrane</keyword>
<keyword evidence="9" id="KW-1185">Reference proteome</keyword>
<dbReference type="GO" id="GO:0015562">
    <property type="term" value="F:efflux transmembrane transporter activity"/>
    <property type="evidence" value="ECO:0007669"/>
    <property type="project" value="InterPro"/>
</dbReference>
<evidence type="ECO:0008006" key="10">
    <source>
        <dbReference type="Google" id="ProtNLM"/>
    </source>
</evidence>
<dbReference type="RefSeq" id="WP_069834915.1">
    <property type="nucleotide sequence ID" value="NZ_MDGQ01000005.1"/>
</dbReference>
<evidence type="ECO:0000256" key="7">
    <source>
        <dbReference type="ARBA" id="ARBA00023237"/>
    </source>
</evidence>
<dbReference type="AlphaFoldDB" id="A0A1E5SK01"/>
<evidence type="ECO:0000256" key="2">
    <source>
        <dbReference type="ARBA" id="ARBA00007613"/>
    </source>
</evidence>
<organism evidence="8 9">
    <name type="scientific">Roseivirga misakiensis</name>
    <dbReference type="NCBI Taxonomy" id="1563681"/>
    <lineage>
        <taxon>Bacteria</taxon>
        <taxon>Pseudomonadati</taxon>
        <taxon>Bacteroidota</taxon>
        <taxon>Cytophagia</taxon>
        <taxon>Cytophagales</taxon>
        <taxon>Roseivirgaceae</taxon>
        <taxon>Roseivirga</taxon>
    </lineage>
</organism>
<dbReference type="GO" id="GO:0009279">
    <property type="term" value="C:cell outer membrane"/>
    <property type="evidence" value="ECO:0007669"/>
    <property type="project" value="UniProtKB-SubCell"/>
</dbReference>
<comment type="caution">
    <text evidence="8">The sequence shown here is derived from an EMBL/GenBank/DDBJ whole genome shotgun (WGS) entry which is preliminary data.</text>
</comment>
<protein>
    <recommendedName>
        <fullName evidence="10">Transporter</fullName>
    </recommendedName>
</protein>
<evidence type="ECO:0000256" key="1">
    <source>
        <dbReference type="ARBA" id="ARBA00004442"/>
    </source>
</evidence>
<dbReference type="PANTHER" id="PTHR30026:SF20">
    <property type="entry name" value="OUTER MEMBRANE PROTEIN TOLC"/>
    <property type="match status" value="1"/>
</dbReference>
<gene>
    <name evidence="8" type="ORF">BFP71_07660</name>
</gene>
<evidence type="ECO:0000313" key="9">
    <source>
        <dbReference type="Proteomes" id="UP000095552"/>
    </source>
</evidence>
<sequence>MKKVIILLLATFCLSQTSISQEKRVLTLEEVIELARTQSRNAKQAETSRNLGYWSFNVYSSQLRPQLLLRGTLPNITDRATPVTQENGEIDFVSVNQNNSNLSLGLEQVLPWTNTTIALETNLARFDNYTTDITRYQGDPFGITLTQPLFNVNPFKWDKITEPLEYEQSKRQYVQSLESTSQRAAQLFFQVLEEQMNLQIEEQNEAASDTINKVEQGRYNIGTSTEDEVLQTQLDLITAQSGAQQARLDLQTSSLELRNFINITDDVQLELIPPADVPNLAIDYETALQYAKDNRAEYLDFKLDRLNAERQVAEARALRFSATVRASFGYNSISTDALRGVYRDDNLATGSTFRLDFALPILDGGRNKARMRVAREQLQLAEFNIEQGQITFEQEIAIAVRNFQQIRSQIEIALKRQEIALKRFEITNGRYLAGKVDILALVNARTTKDSALRSYITALRQYWNAYYELRALTLYDFEESKLLYNPLLDYDPKTNTMVEKTK</sequence>